<gene>
    <name evidence="2" type="ORF">IAA42_03715</name>
</gene>
<reference evidence="2" key="1">
    <citation type="journal article" date="2021" name="PeerJ">
        <title>Extensive microbial diversity within the chicken gut microbiome revealed by metagenomics and culture.</title>
        <authorList>
            <person name="Gilroy R."/>
            <person name="Ravi A."/>
            <person name="Getino M."/>
            <person name="Pursley I."/>
            <person name="Horton D.L."/>
            <person name="Alikhan N.F."/>
            <person name="Baker D."/>
            <person name="Gharbi K."/>
            <person name="Hall N."/>
            <person name="Watson M."/>
            <person name="Adriaenssens E.M."/>
            <person name="Foster-Nyarko E."/>
            <person name="Jarju S."/>
            <person name="Secka A."/>
            <person name="Antonio M."/>
            <person name="Oren A."/>
            <person name="Chaudhuri R.R."/>
            <person name="La Ragione R."/>
            <person name="Hildebrand F."/>
            <person name="Pallen M.J."/>
        </authorList>
    </citation>
    <scope>NUCLEOTIDE SEQUENCE</scope>
    <source>
        <strain evidence="2">ChiHjej10B9-743</strain>
    </source>
</reference>
<name>A0A9D1ZB12_9ACTN</name>
<organism evidence="2 3">
    <name type="scientific">Candidatus Olsenella excrementavium</name>
    <dbReference type="NCBI Taxonomy" id="2838709"/>
    <lineage>
        <taxon>Bacteria</taxon>
        <taxon>Bacillati</taxon>
        <taxon>Actinomycetota</taxon>
        <taxon>Coriobacteriia</taxon>
        <taxon>Coriobacteriales</taxon>
        <taxon>Atopobiaceae</taxon>
        <taxon>Olsenella</taxon>
    </lineage>
</organism>
<accession>A0A9D1ZB12</accession>
<feature type="transmembrane region" description="Helical" evidence="1">
    <location>
        <begin position="21"/>
        <end position="42"/>
    </location>
</feature>
<evidence type="ECO:0000313" key="3">
    <source>
        <dbReference type="Proteomes" id="UP000824133"/>
    </source>
</evidence>
<dbReference type="Proteomes" id="UP000824133">
    <property type="component" value="Unassembled WGS sequence"/>
</dbReference>
<feature type="transmembrane region" description="Helical" evidence="1">
    <location>
        <begin position="48"/>
        <end position="68"/>
    </location>
</feature>
<feature type="transmembrane region" description="Helical" evidence="1">
    <location>
        <begin position="261"/>
        <end position="281"/>
    </location>
</feature>
<proteinExistence type="predicted"/>
<sequence>MKNSEIYRRTLKFSVMRLVRTVLCLVLLAALPLVAFVATGMAGLDEMVQLAATGVAFIIALIFFYVVAHYGGYLLTAGQVAMITEGVATGQLPEDTYEAGKRAVKSRFATASVYYGLWSVTKAITNEISAGMNAIARGIDGDNQNGAASVIAGIISAVVSVVLEYLNYCSLGWVFLHGEQSAFKSTCDGAVVYFQNWKTLMKNSAKVIAITLVSLTLIGGAFFGIAHLVLGSIEPLTAVLSQIDATATLEDGTSVPAGTSLIVLCAVIALVLWGGIHGAFVKPYILVSVMRRYIEAGRADTPQVDVYEKLSGMSKGFKKALDRAEEGAPSAA</sequence>
<comment type="caution">
    <text evidence="2">The sequence shown here is derived from an EMBL/GenBank/DDBJ whole genome shotgun (WGS) entry which is preliminary data.</text>
</comment>
<reference evidence="2" key="2">
    <citation type="submission" date="2021-04" db="EMBL/GenBank/DDBJ databases">
        <authorList>
            <person name="Gilroy R."/>
        </authorList>
    </citation>
    <scope>NUCLEOTIDE SEQUENCE</scope>
    <source>
        <strain evidence="2">ChiHjej10B9-743</strain>
    </source>
</reference>
<protein>
    <submittedName>
        <fullName evidence="2">Uncharacterized protein</fullName>
    </submittedName>
</protein>
<dbReference type="AlphaFoldDB" id="A0A9D1ZB12"/>
<keyword evidence="1" id="KW-0812">Transmembrane</keyword>
<dbReference type="EMBL" id="DXCP01000028">
    <property type="protein sequence ID" value="HIY79524.1"/>
    <property type="molecule type" value="Genomic_DNA"/>
</dbReference>
<evidence type="ECO:0000256" key="1">
    <source>
        <dbReference type="SAM" id="Phobius"/>
    </source>
</evidence>
<evidence type="ECO:0000313" key="2">
    <source>
        <dbReference type="EMBL" id="HIY79524.1"/>
    </source>
</evidence>
<keyword evidence="1" id="KW-1133">Transmembrane helix</keyword>
<keyword evidence="1" id="KW-0472">Membrane</keyword>
<feature type="transmembrane region" description="Helical" evidence="1">
    <location>
        <begin position="207"/>
        <end position="230"/>
    </location>
</feature>